<dbReference type="CDD" id="cd00590">
    <property type="entry name" value="RRM_SF"/>
    <property type="match status" value="1"/>
</dbReference>
<dbReference type="PROSITE" id="PS50102">
    <property type="entry name" value="RRM"/>
    <property type="match status" value="1"/>
</dbReference>
<organism evidence="4 5">
    <name type="scientific">Ramazzottius varieornatus</name>
    <name type="common">Water bear</name>
    <name type="synonym">Tardigrade</name>
    <dbReference type="NCBI Taxonomy" id="947166"/>
    <lineage>
        <taxon>Eukaryota</taxon>
        <taxon>Metazoa</taxon>
        <taxon>Ecdysozoa</taxon>
        <taxon>Tardigrada</taxon>
        <taxon>Eutardigrada</taxon>
        <taxon>Parachela</taxon>
        <taxon>Hypsibioidea</taxon>
        <taxon>Ramazzottiidae</taxon>
        <taxon>Ramazzottius</taxon>
    </lineage>
</organism>
<feature type="region of interest" description="Disordered" evidence="2">
    <location>
        <begin position="174"/>
        <end position="211"/>
    </location>
</feature>
<accession>A0A1D1VDL2</accession>
<dbReference type="InterPro" id="IPR035979">
    <property type="entry name" value="RBD_domain_sf"/>
</dbReference>
<reference evidence="4 5" key="1">
    <citation type="journal article" date="2016" name="Nat. Commun.">
        <title>Extremotolerant tardigrade genome and improved radiotolerance of human cultured cells by tardigrade-unique protein.</title>
        <authorList>
            <person name="Hashimoto T."/>
            <person name="Horikawa D.D."/>
            <person name="Saito Y."/>
            <person name="Kuwahara H."/>
            <person name="Kozuka-Hata H."/>
            <person name="Shin-I T."/>
            <person name="Minakuchi Y."/>
            <person name="Ohishi K."/>
            <person name="Motoyama A."/>
            <person name="Aizu T."/>
            <person name="Enomoto A."/>
            <person name="Kondo K."/>
            <person name="Tanaka S."/>
            <person name="Hara Y."/>
            <person name="Koshikawa S."/>
            <person name="Sagara H."/>
            <person name="Miura T."/>
            <person name="Yokobori S."/>
            <person name="Miyagawa K."/>
            <person name="Suzuki Y."/>
            <person name="Kubo T."/>
            <person name="Oyama M."/>
            <person name="Kohara Y."/>
            <person name="Fujiyama A."/>
            <person name="Arakawa K."/>
            <person name="Katayama T."/>
            <person name="Toyoda A."/>
            <person name="Kunieda T."/>
        </authorList>
    </citation>
    <scope>NUCLEOTIDE SEQUENCE [LARGE SCALE GENOMIC DNA]</scope>
    <source>
        <strain evidence="4 5">YOKOZUNA-1</strain>
    </source>
</reference>
<feature type="region of interest" description="Disordered" evidence="2">
    <location>
        <begin position="83"/>
        <end position="133"/>
    </location>
</feature>
<dbReference type="STRING" id="947166.A0A1D1VDL2"/>
<protein>
    <recommendedName>
        <fullName evidence="3">RRM domain-containing protein</fullName>
    </recommendedName>
</protein>
<gene>
    <name evidence="4" type="primary">RvY_10683-1</name>
    <name evidence="4" type="synonym">RvY_10683.1</name>
    <name evidence="4" type="ORF">RvY_10683</name>
</gene>
<dbReference type="EMBL" id="BDGG01000005">
    <property type="protein sequence ID" value="GAU99726.1"/>
    <property type="molecule type" value="Genomic_DNA"/>
</dbReference>
<dbReference type="GO" id="GO:0003723">
    <property type="term" value="F:RNA binding"/>
    <property type="evidence" value="ECO:0007669"/>
    <property type="project" value="UniProtKB-UniRule"/>
</dbReference>
<dbReference type="InterPro" id="IPR050907">
    <property type="entry name" value="SRSF"/>
</dbReference>
<proteinExistence type="predicted"/>
<evidence type="ECO:0000313" key="4">
    <source>
        <dbReference type="EMBL" id="GAU99726.1"/>
    </source>
</evidence>
<evidence type="ECO:0000256" key="2">
    <source>
        <dbReference type="SAM" id="MobiDB-lite"/>
    </source>
</evidence>
<keyword evidence="5" id="KW-1185">Reference proteome</keyword>
<feature type="compositionally biased region" description="Basic and acidic residues" evidence="2">
    <location>
        <begin position="116"/>
        <end position="125"/>
    </location>
</feature>
<feature type="domain" description="RRM" evidence="3">
    <location>
        <begin position="9"/>
        <end position="79"/>
    </location>
</feature>
<sequence length="211" mass="23685">MPSDSSSFQDIFIGNVPLTVLHTDIERLFEDISPPVHIRINKRFAFVGLKDKATAELAVSRLHGAPFMGETLRVELGKSATRLDRRSPLHDRRGPLRPYERDSGRDRHRPYPTYESNREPSRYPHGEPGASAPSVQYPYYSTSCTPGCAPSASQGTYDGLPTRPAQDFIPLNTPYYDPLATGPGDRYGFREAPKRPIGYSTQPMTSGYRRR</sequence>
<evidence type="ECO:0000313" key="5">
    <source>
        <dbReference type="Proteomes" id="UP000186922"/>
    </source>
</evidence>
<feature type="compositionally biased region" description="Basic and acidic residues" evidence="2">
    <location>
        <begin position="83"/>
        <end position="105"/>
    </location>
</feature>
<dbReference type="SUPFAM" id="SSF54928">
    <property type="entry name" value="RNA-binding domain, RBD"/>
    <property type="match status" value="1"/>
</dbReference>
<dbReference type="PANTHER" id="PTHR23147">
    <property type="entry name" value="SERINE/ARGININE RICH SPLICING FACTOR"/>
    <property type="match status" value="1"/>
</dbReference>
<evidence type="ECO:0000259" key="3">
    <source>
        <dbReference type="PROSITE" id="PS50102"/>
    </source>
</evidence>
<keyword evidence="1" id="KW-0694">RNA-binding</keyword>
<dbReference type="SMART" id="SM00360">
    <property type="entry name" value="RRM"/>
    <property type="match status" value="1"/>
</dbReference>
<name>A0A1D1VDL2_RAMVA</name>
<dbReference type="Pfam" id="PF00076">
    <property type="entry name" value="RRM_1"/>
    <property type="match status" value="1"/>
</dbReference>
<dbReference type="InterPro" id="IPR000504">
    <property type="entry name" value="RRM_dom"/>
</dbReference>
<comment type="caution">
    <text evidence="4">The sequence shown here is derived from an EMBL/GenBank/DDBJ whole genome shotgun (WGS) entry which is preliminary data.</text>
</comment>
<dbReference type="InterPro" id="IPR012677">
    <property type="entry name" value="Nucleotide-bd_a/b_plait_sf"/>
</dbReference>
<dbReference type="AlphaFoldDB" id="A0A1D1VDL2"/>
<dbReference type="Proteomes" id="UP000186922">
    <property type="component" value="Unassembled WGS sequence"/>
</dbReference>
<dbReference type="Gene3D" id="3.30.70.330">
    <property type="match status" value="1"/>
</dbReference>
<evidence type="ECO:0000256" key="1">
    <source>
        <dbReference type="PROSITE-ProRule" id="PRU00176"/>
    </source>
</evidence>